<evidence type="ECO:0000313" key="2">
    <source>
        <dbReference type="EMBL" id="TNN56440.1"/>
    </source>
</evidence>
<evidence type="ECO:0000313" key="3">
    <source>
        <dbReference type="Proteomes" id="UP000314294"/>
    </source>
</evidence>
<dbReference type="Proteomes" id="UP000314294">
    <property type="component" value="Unassembled WGS sequence"/>
</dbReference>
<proteinExistence type="predicted"/>
<feature type="compositionally biased region" description="Pro residues" evidence="1">
    <location>
        <begin position="1"/>
        <end position="24"/>
    </location>
</feature>
<keyword evidence="3" id="KW-1185">Reference proteome</keyword>
<accession>A0A4Z2GT68</accession>
<protein>
    <submittedName>
        <fullName evidence="2">Uncharacterized protein</fullName>
    </submittedName>
</protein>
<dbReference type="EMBL" id="SRLO01000428">
    <property type="protein sequence ID" value="TNN56440.1"/>
    <property type="molecule type" value="Genomic_DNA"/>
</dbReference>
<gene>
    <name evidence="2" type="ORF">EYF80_033310</name>
</gene>
<dbReference type="AlphaFoldDB" id="A0A4Z2GT68"/>
<feature type="region of interest" description="Disordered" evidence="1">
    <location>
        <begin position="1"/>
        <end position="66"/>
    </location>
</feature>
<evidence type="ECO:0000256" key="1">
    <source>
        <dbReference type="SAM" id="MobiDB-lite"/>
    </source>
</evidence>
<feature type="region of interest" description="Disordered" evidence="1">
    <location>
        <begin position="81"/>
        <end position="128"/>
    </location>
</feature>
<reference evidence="2 3" key="1">
    <citation type="submission" date="2019-03" db="EMBL/GenBank/DDBJ databases">
        <title>First draft genome of Liparis tanakae, snailfish: a comprehensive survey of snailfish specific genes.</title>
        <authorList>
            <person name="Kim W."/>
            <person name="Song I."/>
            <person name="Jeong J.-H."/>
            <person name="Kim D."/>
            <person name="Kim S."/>
            <person name="Ryu S."/>
            <person name="Song J.Y."/>
            <person name="Lee S.K."/>
        </authorList>
    </citation>
    <scope>NUCLEOTIDE SEQUENCE [LARGE SCALE GENOMIC DNA]</scope>
    <source>
        <tissue evidence="2">Muscle</tissue>
    </source>
</reference>
<name>A0A4Z2GT68_9TELE</name>
<organism evidence="2 3">
    <name type="scientific">Liparis tanakae</name>
    <name type="common">Tanaka's snailfish</name>
    <dbReference type="NCBI Taxonomy" id="230148"/>
    <lineage>
        <taxon>Eukaryota</taxon>
        <taxon>Metazoa</taxon>
        <taxon>Chordata</taxon>
        <taxon>Craniata</taxon>
        <taxon>Vertebrata</taxon>
        <taxon>Euteleostomi</taxon>
        <taxon>Actinopterygii</taxon>
        <taxon>Neopterygii</taxon>
        <taxon>Teleostei</taxon>
        <taxon>Neoteleostei</taxon>
        <taxon>Acanthomorphata</taxon>
        <taxon>Eupercaria</taxon>
        <taxon>Perciformes</taxon>
        <taxon>Cottioidei</taxon>
        <taxon>Cottales</taxon>
        <taxon>Liparidae</taxon>
        <taxon>Liparis</taxon>
    </lineage>
</organism>
<sequence length="128" mass="13417">MSVKPLPPHPPDLGSPPPPSPWPGTPHLFISRCGRRAHSDKTLGGGGRHAACAEKTTQRKSRSCRPRGCVGIASQKLHRGSLKEAFSTADSDTTTGALQHRQLDGSASGPPPVRLRSSGGEASWAPDV</sequence>
<comment type="caution">
    <text evidence="2">The sequence shown here is derived from an EMBL/GenBank/DDBJ whole genome shotgun (WGS) entry which is preliminary data.</text>
</comment>
<feature type="compositionally biased region" description="Polar residues" evidence="1">
    <location>
        <begin position="88"/>
        <end position="97"/>
    </location>
</feature>